<dbReference type="OrthoDB" id="24847at2"/>
<gene>
    <name evidence="1" type="ORF">CLLU_23420</name>
</gene>
<evidence type="ECO:0000313" key="2">
    <source>
        <dbReference type="Proteomes" id="UP000237798"/>
    </source>
</evidence>
<accession>A0A2T0BL91</accession>
<comment type="caution">
    <text evidence="1">The sequence shown here is derived from an EMBL/GenBank/DDBJ whole genome shotgun (WGS) entry which is preliminary data.</text>
</comment>
<dbReference type="Proteomes" id="UP000237798">
    <property type="component" value="Unassembled WGS sequence"/>
</dbReference>
<evidence type="ECO:0000313" key="1">
    <source>
        <dbReference type="EMBL" id="PRR84658.1"/>
    </source>
</evidence>
<dbReference type="AlphaFoldDB" id="A0A2T0BL91"/>
<proteinExistence type="predicted"/>
<dbReference type="RefSeq" id="WP_106009960.1">
    <property type="nucleotide sequence ID" value="NZ_PVXP01000036.1"/>
</dbReference>
<protein>
    <submittedName>
        <fullName evidence="1">Uncharacterized protein</fullName>
    </submittedName>
</protein>
<organism evidence="1 2">
    <name type="scientific">Clostridium luticellarii</name>
    <dbReference type="NCBI Taxonomy" id="1691940"/>
    <lineage>
        <taxon>Bacteria</taxon>
        <taxon>Bacillati</taxon>
        <taxon>Bacillota</taxon>
        <taxon>Clostridia</taxon>
        <taxon>Eubacteriales</taxon>
        <taxon>Clostridiaceae</taxon>
        <taxon>Clostridium</taxon>
    </lineage>
</organism>
<name>A0A2T0BL91_9CLOT</name>
<keyword evidence="2" id="KW-1185">Reference proteome</keyword>
<reference evidence="1 2" key="1">
    <citation type="submission" date="2018-03" db="EMBL/GenBank/DDBJ databases">
        <title>Genome sequence of Clostridium luticellarii DSM 29923.</title>
        <authorList>
            <person name="Poehlein A."/>
            <person name="Daniel R."/>
        </authorList>
    </citation>
    <scope>NUCLEOTIDE SEQUENCE [LARGE SCALE GENOMIC DNA]</scope>
    <source>
        <strain evidence="1 2">DSM 29923</strain>
    </source>
</reference>
<dbReference type="EMBL" id="PVXP01000036">
    <property type="protein sequence ID" value="PRR84658.1"/>
    <property type="molecule type" value="Genomic_DNA"/>
</dbReference>
<sequence>MSDKLRVDRDIIDQSNVITYLIADFPASYISDGNDSTVDKQAKDLHNKLEKMGIRTILIIMREVKRFYSIVMNQTDQNGKRTIWIKE</sequence>